<dbReference type="PANTHER" id="PTHR13309">
    <property type="entry name" value="NUCLEAR FRAGILE X MENTAL RETARDATION PROTEIN INTERACTING PROTEIN 1"/>
    <property type="match status" value="1"/>
</dbReference>
<evidence type="ECO:0000256" key="2">
    <source>
        <dbReference type="SAM" id="MobiDB-lite"/>
    </source>
</evidence>
<evidence type="ECO:0000256" key="1">
    <source>
        <dbReference type="PROSITE-ProRule" id="PRU00042"/>
    </source>
</evidence>
<comment type="caution">
    <text evidence="4">The sequence shown here is derived from an EMBL/GenBank/DDBJ whole genome shotgun (WGS) entry which is preliminary data.</text>
</comment>
<evidence type="ECO:0000259" key="3">
    <source>
        <dbReference type="PROSITE" id="PS50157"/>
    </source>
</evidence>
<dbReference type="GO" id="GO:0000492">
    <property type="term" value="P:box C/D snoRNP assembly"/>
    <property type="evidence" value="ECO:0007669"/>
    <property type="project" value="TreeGrafter"/>
</dbReference>
<name>A0A8J2PV43_9HEXA</name>
<feature type="region of interest" description="Disordered" evidence="2">
    <location>
        <begin position="70"/>
        <end position="92"/>
    </location>
</feature>
<dbReference type="AlphaFoldDB" id="A0A8J2PV43"/>
<dbReference type="PROSITE" id="PS00028">
    <property type="entry name" value="ZINC_FINGER_C2H2_1"/>
    <property type="match status" value="1"/>
</dbReference>
<feature type="compositionally biased region" description="Basic and acidic residues" evidence="2">
    <location>
        <begin position="452"/>
        <end position="462"/>
    </location>
</feature>
<feature type="region of interest" description="Disordered" evidence="2">
    <location>
        <begin position="584"/>
        <end position="614"/>
    </location>
</feature>
<feature type="compositionally biased region" description="Basic and acidic residues" evidence="2">
    <location>
        <begin position="594"/>
        <end position="603"/>
    </location>
</feature>
<keyword evidence="1" id="KW-0479">Metal-binding</keyword>
<feature type="compositionally biased region" description="Polar residues" evidence="2">
    <location>
        <begin position="584"/>
        <end position="593"/>
    </location>
</feature>
<reference evidence="4" key="1">
    <citation type="submission" date="2021-06" db="EMBL/GenBank/DDBJ databases">
        <authorList>
            <person name="Hodson N. C."/>
            <person name="Mongue J. A."/>
            <person name="Jaron S. K."/>
        </authorList>
    </citation>
    <scope>NUCLEOTIDE SEQUENCE</scope>
</reference>
<gene>
    <name evidence="4" type="ORF">AFUS01_LOCUS43722</name>
</gene>
<feature type="non-terminal residue" evidence="4">
    <location>
        <position position="1"/>
    </location>
</feature>
<dbReference type="PROSITE" id="PS50157">
    <property type="entry name" value="ZINC_FINGER_C2H2_2"/>
    <property type="match status" value="1"/>
</dbReference>
<dbReference type="GO" id="GO:0005634">
    <property type="term" value="C:nucleus"/>
    <property type="evidence" value="ECO:0007669"/>
    <property type="project" value="TreeGrafter"/>
</dbReference>
<keyword evidence="1" id="KW-0862">Zinc</keyword>
<feature type="compositionally biased region" description="Polar residues" evidence="2">
    <location>
        <begin position="506"/>
        <end position="516"/>
    </location>
</feature>
<dbReference type="GO" id="GO:0008270">
    <property type="term" value="F:zinc ion binding"/>
    <property type="evidence" value="ECO:0007669"/>
    <property type="project" value="UniProtKB-KW"/>
</dbReference>
<dbReference type="EMBL" id="CAJVCH010570157">
    <property type="protein sequence ID" value="CAG7834194.1"/>
    <property type="molecule type" value="Genomic_DNA"/>
</dbReference>
<evidence type="ECO:0000313" key="5">
    <source>
        <dbReference type="Proteomes" id="UP000708208"/>
    </source>
</evidence>
<feature type="region of interest" description="Disordered" evidence="2">
    <location>
        <begin position="505"/>
        <end position="529"/>
    </location>
</feature>
<protein>
    <recommendedName>
        <fullName evidence="3">C2H2-type domain-containing protein</fullName>
    </recommendedName>
</protein>
<dbReference type="InterPro" id="IPR019496">
    <property type="entry name" value="NUFIP1_cons_dom"/>
</dbReference>
<feature type="compositionally biased region" description="Acidic residues" evidence="2">
    <location>
        <begin position="406"/>
        <end position="430"/>
    </location>
</feature>
<proteinExistence type="predicted"/>
<dbReference type="InterPro" id="IPR039136">
    <property type="entry name" value="NUFIP1-like"/>
</dbReference>
<dbReference type="Proteomes" id="UP000708208">
    <property type="component" value="Unassembled WGS sequence"/>
</dbReference>
<feature type="compositionally biased region" description="Polar residues" evidence="2">
    <location>
        <begin position="604"/>
        <end position="614"/>
    </location>
</feature>
<feature type="region of interest" description="Disordered" evidence="2">
    <location>
        <begin position="252"/>
        <end position="353"/>
    </location>
</feature>
<dbReference type="GO" id="GO:0003723">
    <property type="term" value="F:RNA binding"/>
    <property type="evidence" value="ECO:0007669"/>
    <property type="project" value="InterPro"/>
</dbReference>
<evidence type="ECO:0000313" key="4">
    <source>
        <dbReference type="EMBL" id="CAG7834194.1"/>
    </source>
</evidence>
<sequence>MQSNRFTYSRPSHHRYHPYASQSYPVNYHAPDAGADFSSDLHLGGENNNVPYRHQEESNMRFNHRFQGRGRFGHRGRGGHQQQHEQNQHKPWMTDEILEAIRERNELQRKAEGSRSPDDWSIFKSVRNRTNLLINDARRLHEASVSQAESGNGDGQGTRAKPPCAFYCDTCDRSFANDALAQEHYAEHVVCQLDGCKFTAHPKIILKHIEMQHSNNLFSRVKGFDTPEEIAKWKEERRAKFPTADNILKKEEALTERNKRGERLPLRNHETGKKNLHHLKDFSRPERPNRNQPYERRNRIGTHPESRTNSFDEKQTSEVNPPEENNKETLVRPPRPAFTFGSENLPSDSSKRNKSEVIVLESFYAVLKIGENGTLVGKKMMPWDSGTQVLCQKIARTGKPLKLVDEEGSQTSDEEDEDETNFITDEEEVSSDVVSKDTVPLEIKSETNPTAAKDEKVKERSSRLGLVAYSSDSDAESPEEIPTNSSREEVEITVDNTVAVEAVPASIQSSTDLRSTSKIHQKQMPKNLPPAETAKNIRVFKKRQPRVPRLLKKLLENDIRQERNHILQVCCFIIENNYFEDRPASTSEMTSKTDVAEPNKSTEEAVSSSEEIIDSSQPFLSDEVPPKIMDDVFAVSCELLDKPLQEGSSVLSEPIVVPKAQLEELVTPSKNFSEMGGQSSPK</sequence>
<keyword evidence="5" id="KW-1185">Reference proteome</keyword>
<feature type="compositionally biased region" description="Basic and acidic residues" evidence="2">
    <location>
        <begin position="252"/>
        <end position="316"/>
    </location>
</feature>
<dbReference type="PANTHER" id="PTHR13309:SF0">
    <property type="entry name" value="FMR1-INTERACTING PROTEIN NUFIP1"/>
    <property type="match status" value="1"/>
</dbReference>
<accession>A0A8J2PV43</accession>
<organism evidence="4 5">
    <name type="scientific">Allacma fusca</name>
    <dbReference type="NCBI Taxonomy" id="39272"/>
    <lineage>
        <taxon>Eukaryota</taxon>
        <taxon>Metazoa</taxon>
        <taxon>Ecdysozoa</taxon>
        <taxon>Arthropoda</taxon>
        <taxon>Hexapoda</taxon>
        <taxon>Collembola</taxon>
        <taxon>Symphypleona</taxon>
        <taxon>Sminthuridae</taxon>
        <taxon>Allacma</taxon>
    </lineage>
</organism>
<dbReference type="InterPro" id="IPR013087">
    <property type="entry name" value="Znf_C2H2_type"/>
</dbReference>
<dbReference type="Pfam" id="PF10453">
    <property type="entry name" value="NUFIP1"/>
    <property type="match status" value="1"/>
</dbReference>
<keyword evidence="1" id="KW-0863">Zinc-finger</keyword>
<feature type="domain" description="C2H2-type" evidence="3">
    <location>
        <begin position="166"/>
        <end position="188"/>
    </location>
</feature>
<feature type="region of interest" description="Disordered" evidence="2">
    <location>
        <begin position="401"/>
        <end position="488"/>
    </location>
</feature>
<dbReference type="OrthoDB" id="273070at2759"/>